<dbReference type="PRINTS" id="PR00150">
    <property type="entry name" value="PEPCARBXLASE"/>
</dbReference>
<evidence type="ECO:0000256" key="2">
    <source>
        <dbReference type="ARBA" id="ARBA00022419"/>
    </source>
</evidence>
<evidence type="ECO:0000256" key="1">
    <source>
        <dbReference type="ARBA" id="ARBA00003670"/>
    </source>
</evidence>
<dbReference type="eggNOG" id="COG2352">
    <property type="taxonomic scope" value="Bacteria"/>
</dbReference>
<organism evidence="3 4">
    <name type="scientific">Algoriphagus marincola HL-49</name>
    <dbReference type="NCBI Taxonomy" id="1305737"/>
    <lineage>
        <taxon>Bacteria</taxon>
        <taxon>Pseudomonadati</taxon>
        <taxon>Bacteroidota</taxon>
        <taxon>Cytophagia</taxon>
        <taxon>Cytophagales</taxon>
        <taxon>Cyclobacteriaceae</taxon>
        <taxon>Algoriphagus</taxon>
    </lineage>
</organism>
<dbReference type="STRING" id="1305737.GCA_000526355_01389"/>
<evidence type="ECO:0000313" key="4">
    <source>
        <dbReference type="Proteomes" id="UP000050421"/>
    </source>
</evidence>
<proteinExistence type="predicted"/>
<dbReference type="PATRIC" id="fig|1305737.6.peg.3495"/>
<dbReference type="GO" id="GO:0015977">
    <property type="term" value="P:carbon fixation"/>
    <property type="evidence" value="ECO:0007669"/>
    <property type="project" value="InterPro"/>
</dbReference>
<dbReference type="PANTHER" id="PTHR30523">
    <property type="entry name" value="PHOSPHOENOLPYRUVATE CARBOXYLASE"/>
    <property type="match status" value="1"/>
</dbReference>
<dbReference type="InterPro" id="IPR021135">
    <property type="entry name" value="PEP_COase"/>
</dbReference>
<protein>
    <recommendedName>
        <fullName evidence="2">Phosphoenolpyruvate carboxylase</fullName>
    </recommendedName>
</protein>
<sequence length="853" mass="98484">MSKLYKPNNMHTPYETEVAKRFTIYNSLFLDLPFDHIFRTGTMLPLLATSCTKGFEEGNSPRAIIEGFFNEMMPNNSEKERSDLLFQMIQYVERQVVLFDSIEDAAYEKINDLGGRGSIKALITRAEGDRKKEALIEKLKTFSVRLTLTAHPTQFYPGNVLGIITDLEDAIRHDDIGRINLLLQQLGKTGFINREKPSPFDEAVSLIWYLENVFYQSISDIMIRLLKSLDQPLHTWENPGLLKIGFWPGGDRDGNPFVTHETTLKVAERLKKWILRCYYRDLRKLRRRLTFKHVEEVMLRVERGIYVTLFEEKPIYNSAEELLGELLTAREALIKYHDGLFLELLDEFILKVRIFGFHFSYMDMRQDSRKHDGLWDELLQIEGESWKEDEKDQIDQILSLKSLPQVEKFKDEFHQEMLRSIQSIGTIQDRNGPDALHRYIISNCQSVKHLLEVFQLTKLSLDPDDKGMNLDIVPLFETVDDLAAAPEIMTFLYKLPVYQKHLQHRGNKQTIMLGFSDGTKDGGYLKANWSILRAKEEMTRVSRENGIEVVFFDGRGGPPARGGGNMHNFYASLGERVENAEIQVTIQGQTISANYGKQASCVYNFEQLLSAGLENHLYSDEERNLSESQRVLISELADRGYEAYKQFKNHPKFVPYLEHVTPLKFFGMTNIGSRPLKRGKSDGLKFEDLRAIPFVGSWAQMKQNIPGFYGVGAAISELESQGRIDELRDLYQRSLFFRTLLGNSMQSLNKCFYPATAYLKNNKDYGEFWELMYEEYQRSIAAIKQVSEMEELMRDNPVSRTSISIRERIVLPLITIQQYAIQTMLEEGKDDKTLQKLILRSMFGIINAARNAA</sequence>
<comment type="caution">
    <text evidence="3">The sequence shown here is derived from an EMBL/GenBank/DDBJ whole genome shotgun (WGS) entry which is preliminary data.</text>
</comment>
<dbReference type="SUPFAM" id="SSF51621">
    <property type="entry name" value="Phosphoenolpyruvate/pyruvate domain"/>
    <property type="match status" value="1"/>
</dbReference>
<name>A0A0P7XCK5_9BACT</name>
<dbReference type="EMBL" id="LJXT01000102">
    <property type="protein sequence ID" value="KPQ13135.1"/>
    <property type="molecule type" value="Genomic_DNA"/>
</dbReference>
<dbReference type="InterPro" id="IPR015813">
    <property type="entry name" value="Pyrv/PenolPyrv_kinase-like_dom"/>
</dbReference>
<dbReference type="AlphaFoldDB" id="A0A0P7XCK5"/>
<gene>
    <name evidence="3" type="primary">ppcA</name>
    <name evidence="3" type="ORF">HLUCCX10_13930</name>
</gene>
<dbReference type="GO" id="GO:0005829">
    <property type="term" value="C:cytosol"/>
    <property type="evidence" value="ECO:0007669"/>
    <property type="project" value="TreeGrafter"/>
</dbReference>
<reference evidence="3 4" key="1">
    <citation type="submission" date="2015-09" db="EMBL/GenBank/DDBJ databases">
        <title>Identification and resolution of microdiversity through metagenomic sequencing of parallel consortia.</title>
        <authorList>
            <person name="Nelson W.C."/>
            <person name="Romine M.F."/>
            <person name="Lindemann S.R."/>
        </authorList>
    </citation>
    <scope>NUCLEOTIDE SEQUENCE [LARGE SCALE GENOMIC DNA]</scope>
    <source>
        <strain evidence="3">HL-49</strain>
    </source>
</reference>
<evidence type="ECO:0000313" key="3">
    <source>
        <dbReference type="EMBL" id="KPQ13135.1"/>
    </source>
</evidence>
<keyword evidence="3" id="KW-0670">Pyruvate</keyword>
<dbReference type="PANTHER" id="PTHR30523:SF6">
    <property type="entry name" value="PHOSPHOENOLPYRUVATE CARBOXYLASE"/>
    <property type="match status" value="1"/>
</dbReference>
<dbReference type="Proteomes" id="UP000050421">
    <property type="component" value="Unassembled WGS sequence"/>
</dbReference>
<dbReference type="GO" id="GO:0006099">
    <property type="term" value="P:tricarboxylic acid cycle"/>
    <property type="evidence" value="ECO:0007669"/>
    <property type="project" value="InterPro"/>
</dbReference>
<dbReference type="GO" id="GO:0008964">
    <property type="term" value="F:phosphoenolpyruvate carboxylase activity"/>
    <property type="evidence" value="ECO:0007669"/>
    <property type="project" value="InterPro"/>
</dbReference>
<comment type="function">
    <text evidence="1">Forms oxaloacetate, a four-carbon dicarboxylic acid source for the tricarboxylic acid cycle.</text>
</comment>
<accession>A0A0P7XCK5</accession>
<dbReference type="Pfam" id="PF00311">
    <property type="entry name" value="PEPcase"/>
    <property type="match status" value="2"/>
</dbReference>